<dbReference type="EMBL" id="BPWL01000002">
    <property type="protein sequence ID" value="GJJ07191.1"/>
    <property type="molecule type" value="Genomic_DNA"/>
</dbReference>
<dbReference type="SUPFAM" id="SSF48576">
    <property type="entry name" value="Terpenoid synthases"/>
    <property type="match status" value="1"/>
</dbReference>
<dbReference type="Pfam" id="PF19086">
    <property type="entry name" value="Terpene_syn_C_2"/>
    <property type="match status" value="1"/>
</dbReference>
<gene>
    <name evidence="7" type="ORF">Clacol_001391</name>
</gene>
<organism evidence="7 8">
    <name type="scientific">Clathrus columnatus</name>
    <dbReference type="NCBI Taxonomy" id="1419009"/>
    <lineage>
        <taxon>Eukaryota</taxon>
        <taxon>Fungi</taxon>
        <taxon>Dikarya</taxon>
        <taxon>Basidiomycota</taxon>
        <taxon>Agaricomycotina</taxon>
        <taxon>Agaricomycetes</taxon>
        <taxon>Phallomycetidae</taxon>
        <taxon>Phallales</taxon>
        <taxon>Clathraceae</taxon>
        <taxon>Clathrus</taxon>
    </lineage>
</organism>
<accession>A0AAV5A3P1</accession>
<keyword evidence="3 6" id="KW-0479">Metal-binding</keyword>
<evidence type="ECO:0000256" key="1">
    <source>
        <dbReference type="ARBA" id="ARBA00001946"/>
    </source>
</evidence>
<sequence length="345" mass="40362">MSRATFTIPDFIARCSFPLQYHLHGDAIAQDSDDWYRKAFNNFDRASLKKLSMLMAGKLSAYVYNDSDIFHLRASCDLMQLIFHYGDLTDDLGAAENKTSADLMMNALWFPELQYEKSTRSHPGSTEPAVSKLPRDFWLRCVRDASPAFERRFLESFGLFLEARNIQCKHRSENVIPTLEEYIDIRRDSSGLKPLIDFLEYTLQIDIPEQVMEHPIMHAMKQDVNDFCTWTNDIFSFNKEQACEDTYNMVIIFMKQHDMELQEAIDTVGEMCFKALESFEYYKTKLPSWGEDIDIQIARYIKGLENWLIACLHWSYMSGRYFSTEGMNIKRTRIVNLLPLRKKAQ</sequence>
<reference evidence="7" key="1">
    <citation type="submission" date="2021-10" db="EMBL/GenBank/DDBJ databases">
        <title>De novo Genome Assembly of Clathrus columnatus (Basidiomycota, Fungi) Using Illumina and Nanopore Sequence Data.</title>
        <authorList>
            <person name="Ogiso-Tanaka E."/>
            <person name="Itagaki H."/>
            <person name="Hosoya T."/>
            <person name="Hosaka K."/>
        </authorList>
    </citation>
    <scope>NUCLEOTIDE SEQUENCE</scope>
    <source>
        <strain evidence="7">MO-923</strain>
    </source>
</reference>
<evidence type="ECO:0000256" key="5">
    <source>
        <dbReference type="ARBA" id="ARBA00023239"/>
    </source>
</evidence>
<keyword evidence="4 6" id="KW-0460">Magnesium</keyword>
<comment type="cofactor">
    <cofactor evidence="1 6">
        <name>Mg(2+)</name>
        <dbReference type="ChEBI" id="CHEBI:18420"/>
    </cofactor>
</comment>
<dbReference type="InterPro" id="IPR008949">
    <property type="entry name" value="Isoprenoid_synthase_dom_sf"/>
</dbReference>
<protein>
    <recommendedName>
        <fullName evidence="6">Terpene synthase</fullName>
        <ecNumber evidence="6">4.2.3.-</ecNumber>
    </recommendedName>
</protein>
<evidence type="ECO:0000313" key="8">
    <source>
        <dbReference type="Proteomes" id="UP001050691"/>
    </source>
</evidence>
<evidence type="ECO:0000256" key="2">
    <source>
        <dbReference type="ARBA" id="ARBA00006333"/>
    </source>
</evidence>
<evidence type="ECO:0000256" key="4">
    <source>
        <dbReference type="ARBA" id="ARBA00022842"/>
    </source>
</evidence>
<evidence type="ECO:0000256" key="3">
    <source>
        <dbReference type="ARBA" id="ARBA00022723"/>
    </source>
</evidence>
<dbReference type="AlphaFoldDB" id="A0AAV5A3P1"/>
<dbReference type="GO" id="GO:0008299">
    <property type="term" value="P:isoprenoid biosynthetic process"/>
    <property type="evidence" value="ECO:0007669"/>
    <property type="project" value="UniProtKB-ARBA"/>
</dbReference>
<comment type="caution">
    <text evidence="7">The sequence shown here is derived from an EMBL/GenBank/DDBJ whole genome shotgun (WGS) entry which is preliminary data.</text>
</comment>
<dbReference type="Proteomes" id="UP001050691">
    <property type="component" value="Unassembled WGS sequence"/>
</dbReference>
<dbReference type="PANTHER" id="PTHR35201:SF4">
    <property type="entry name" value="BETA-PINACENE SYNTHASE-RELATED"/>
    <property type="match status" value="1"/>
</dbReference>
<dbReference type="Gene3D" id="1.10.600.10">
    <property type="entry name" value="Farnesyl Diphosphate Synthase"/>
    <property type="match status" value="1"/>
</dbReference>
<keyword evidence="5 6" id="KW-0456">Lyase</keyword>
<comment type="similarity">
    <text evidence="2 6">Belongs to the terpene synthase family.</text>
</comment>
<dbReference type="PANTHER" id="PTHR35201">
    <property type="entry name" value="TERPENE SYNTHASE"/>
    <property type="match status" value="1"/>
</dbReference>
<keyword evidence="8" id="KW-1185">Reference proteome</keyword>
<evidence type="ECO:0000256" key="6">
    <source>
        <dbReference type="RuleBase" id="RU366034"/>
    </source>
</evidence>
<name>A0AAV5A3P1_9AGAM</name>
<proteinExistence type="inferred from homology"/>
<evidence type="ECO:0000313" key="7">
    <source>
        <dbReference type="EMBL" id="GJJ07191.1"/>
    </source>
</evidence>
<dbReference type="GO" id="GO:0046872">
    <property type="term" value="F:metal ion binding"/>
    <property type="evidence" value="ECO:0007669"/>
    <property type="project" value="UniProtKB-KW"/>
</dbReference>
<dbReference type="EC" id="4.2.3.-" evidence="6"/>
<dbReference type="InterPro" id="IPR034686">
    <property type="entry name" value="Terpene_cyclase-like_2"/>
</dbReference>
<dbReference type="GO" id="GO:0010333">
    <property type="term" value="F:terpene synthase activity"/>
    <property type="evidence" value="ECO:0007669"/>
    <property type="project" value="InterPro"/>
</dbReference>